<dbReference type="AlphaFoldDB" id="A0AAU9IWS2"/>
<dbReference type="InterPro" id="IPR000608">
    <property type="entry name" value="UBC"/>
</dbReference>
<organism evidence="2 3">
    <name type="scientific">Blepharisma stoltei</name>
    <dbReference type="NCBI Taxonomy" id="1481888"/>
    <lineage>
        <taxon>Eukaryota</taxon>
        <taxon>Sar</taxon>
        <taxon>Alveolata</taxon>
        <taxon>Ciliophora</taxon>
        <taxon>Postciliodesmatophora</taxon>
        <taxon>Heterotrichea</taxon>
        <taxon>Heterotrichida</taxon>
        <taxon>Blepharismidae</taxon>
        <taxon>Blepharisma</taxon>
    </lineage>
</organism>
<evidence type="ECO:0000313" key="2">
    <source>
        <dbReference type="EMBL" id="CAG9317519.1"/>
    </source>
</evidence>
<dbReference type="EMBL" id="CAJZBQ010000018">
    <property type="protein sequence ID" value="CAG9317519.1"/>
    <property type="molecule type" value="Genomic_DNA"/>
</dbReference>
<feature type="domain" description="UBC core" evidence="1">
    <location>
        <begin position="1"/>
        <end position="144"/>
    </location>
</feature>
<sequence>MIKLIEEFNKLKQTPIQGIEVSIGQDFFHWNGLLIGPPGTPFEGGKFRFELIFPSNFPASPPEFFFKTRIFHPNVDSEGKACIQVLSLTWRPNISISCVLNSICVLLREPYPDAGYFNDASTVLRADRLTYERVARQYTANFAK</sequence>
<comment type="caution">
    <text evidence="2">The sequence shown here is derived from an EMBL/GenBank/DDBJ whole genome shotgun (WGS) entry which is preliminary data.</text>
</comment>
<dbReference type="PROSITE" id="PS50127">
    <property type="entry name" value="UBC_2"/>
    <property type="match status" value="1"/>
</dbReference>
<dbReference type="InterPro" id="IPR016135">
    <property type="entry name" value="UBQ-conjugating_enzyme/RWD"/>
</dbReference>
<dbReference type="Gene3D" id="3.10.110.10">
    <property type="entry name" value="Ubiquitin Conjugating Enzyme"/>
    <property type="match status" value="1"/>
</dbReference>
<gene>
    <name evidence="2" type="ORF">BSTOLATCC_MIC18765</name>
</gene>
<name>A0AAU9IWS2_9CILI</name>
<reference evidence="2" key="1">
    <citation type="submission" date="2021-09" db="EMBL/GenBank/DDBJ databases">
        <authorList>
            <consortium name="AG Swart"/>
            <person name="Singh M."/>
            <person name="Singh A."/>
            <person name="Seah K."/>
            <person name="Emmerich C."/>
        </authorList>
    </citation>
    <scope>NUCLEOTIDE SEQUENCE</scope>
    <source>
        <strain evidence="2">ATCC30299</strain>
    </source>
</reference>
<dbReference type="SUPFAM" id="SSF54495">
    <property type="entry name" value="UBC-like"/>
    <property type="match status" value="1"/>
</dbReference>
<evidence type="ECO:0000259" key="1">
    <source>
        <dbReference type="PROSITE" id="PS50127"/>
    </source>
</evidence>
<keyword evidence="3" id="KW-1185">Reference proteome</keyword>
<evidence type="ECO:0000313" key="3">
    <source>
        <dbReference type="Proteomes" id="UP001162131"/>
    </source>
</evidence>
<dbReference type="PANTHER" id="PTHR24067">
    <property type="entry name" value="UBIQUITIN-CONJUGATING ENZYME E2"/>
    <property type="match status" value="1"/>
</dbReference>
<proteinExistence type="predicted"/>
<dbReference type="InterPro" id="IPR050113">
    <property type="entry name" value="Ub_conjugating_enzyme"/>
</dbReference>
<accession>A0AAU9IWS2</accession>
<dbReference type="Proteomes" id="UP001162131">
    <property type="component" value="Unassembled WGS sequence"/>
</dbReference>
<protein>
    <recommendedName>
        <fullName evidence="1">UBC core domain-containing protein</fullName>
    </recommendedName>
</protein>
<dbReference type="SMART" id="SM00212">
    <property type="entry name" value="UBCc"/>
    <property type="match status" value="1"/>
</dbReference>
<dbReference type="Pfam" id="PF00179">
    <property type="entry name" value="UQ_con"/>
    <property type="match status" value="1"/>
</dbReference>